<evidence type="ECO:0000256" key="2">
    <source>
        <dbReference type="SAM" id="SignalP"/>
    </source>
</evidence>
<sequence>MKSGSSLLVVFLAICLCGVLSNTLPKTPKPNPPPKSPKPHPPPKPPKPHPPPKPQKPYPPPKPSSPAILLSSPVVLQSPPSNSNPSSYLSPPYPPSSPPPPQPSPPKSSSPSLLPLSQSPPTPSSPASLKTPHPAVSPKLPIPVSLRPVAPVPPKPSPLVSPPYPSPTPPSKASPSCTWTLSAPTSGLSLCRSFMTDLTTDSDYTQGLTALPSVTGCQYCLSGTTSQSNCIITIQAVYQSMEDMLQFYANVGTCAYNISNPSQLLTLPPAVTSMSGNVLYCQFMYDYFTNSVVPTALGNGCDAAVQYTDTCGGESGGNVALPCGGPGG</sequence>
<comment type="caution">
    <text evidence="3">The sequence shown here is derived from an EMBL/GenBank/DDBJ whole genome shotgun (WGS) entry which is preliminary data.</text>
</comment>
<feature type="compositionally biased region" description="Low complexity" evidence="1">
    <location>
        <begin position="65"/>
        <end position="90"/>
    </location>
</feature>
<feature type="chain" id="PRO_5012513025" description="Pherophorin domain-containing protein" evidence="2">
    <location>
        <begin position="22"/>
        <end position="328"/>
    </location>
</feature>
<dbReference type="EMBL" id="BEGY01000052">
    <property type="protein sequence ID" value="GAX80407.1"/>
    <property type="molecule type" value="Genomic_DNA"/>
</dbReference>
<dbReference type="STRING" id="1157962.A0A250XBF3"/>
<evidence type="ECO:0000313" key="4">
    <source>
        <dbReference type="Proteomes" id="UP000232323"/>
    </source>
</evidence>
<feature type="region of interest" description="Disordered" evidence="1">
    <location>
        <begin position="22"/>
        <end position="140"/>
    </location>
</feature>
<keyword evidence="4" id="KW-1185">Reference proteome</keyword>
<feature type="compositionally biased region" description="Pro residues" evidence="1">
    <location>
        <begin position="27"/>
        <end position="64"/>
    </location>
</feature>
<feature type="region of interest" description="Disordered" evidence="1">
    <location>
        <begin position="154"/>
        <end position="178"/>
    </location>
</feature>
<evidence type="ECO:0000313" key="3">
    <source>
        <dbReference type="EMBL" id="GAX80407.1"/>
    </source>
</evidence>
<reference evidence="3 4" key="1">
    <citation type="submission" date="2017-08" db="EMBL/GenBank/DDBJ databases">
        <title>Acidophilic green algal genome provides insights into adaptation to an acidic environment.</title>
        <authorList>
            <person name="Hirooka S."/>
            <person name="Hirose Y."/>
            <person name="Kanesaki Y."/>
            <person name="Higuchi S."/>
            <person name="Fujiwara T."/>
            <person name="Onuma R."/>
            <person name="Era A."/>
            <person name="Ohbayashi R."/>
            <person name="Uzuka A."/>
            <person name="Nozaki H."/>
            <person name="Yoshikawa H."/>
            <person name="Miyagishima S.Y."/>
        </authorList>
    </citation>
    <scope>NUCLEOTIDE SEQUENCE [LARGE SCALE GENOMIC DNA]</scope>
    <source>
        <strain evidence="3 4">NIES-2499</strain>
    </source>
</reference>
<name>A0A250XBF3_9CHLO</name>
<dbReference type="Proteomes" id="UP000232323">
    <property type="component" value="Unassembled WGS sequence"/>
</dbReference>
<gene>
    <name evidence="3" type="ORF">CEUSTIGMA_g7846.t1</name>
</gene>
<feature type="compositionally biased region" description="Pro residues" evidence="1">
    <location>
        <begin position="91"/>
        <end position="108"/>
    </location>
</feature>
<dbReference type="PRINTS" id="PR01217">
    <property type="entry name" value="PRICHEXTENSN"/>
</dbReference>
<feature type="signal peptide" evidence="2">
    <location>
        <begin position="1"/>
        <end position="21"/>
    </location>
</feature>
<evidence type="ECO:0000256" key="1">
    <source>
        <dbReference type="SAM" id="MobiDB-lite"/>
    </source>
</evidence>
<accession>A0A250XBF3</accession>
<dbReference type="AlphaFoldDB" id="A0A250XBF3"/>
<keyword evidence="2" id="KW-0732">Signal</keyword>
<proteinExistence type="predicted"/>
<protein>
    <recommendedName>
        <fullName evidence="5">Pherophorin domain-containing protein</fullName>
    </recommendedName>
</protein>
<organism evidence="3 4">
    <name type="scientific">Chlamydomonas eustigma</name>
    <dbReference type="NCBI Taxonomy" id="1157962"/>
    <lineage>
        <taxon>Eukaryota</taxon>
        <taxon>Viridiplantae</taxon>
        <taxon>Chlorophyta</taxon>
        <taxon>core chlorophytes</taxon>
        <taxon>Chlorophyceae</taxon>
        <taxon>CS clade</taxon>
        <taxon>Chlamydomonadales</taxon>
        <taxon>Chlamydomonadaceae</taxon>
        <taxon>Chlamydomonas</taxon>
    </lineage>
</organism>
<evidence type="ECO:0008006" key="5">
    <source>
        <dbReference type="Google" id="ProtNLM"/>
    </source>
</evidence>
<feature type="compositionally biased region" description="Pro residues" evidence="1">
    <location>
        <begin position="154"/>
        <end position="172"/>
    </location>
</feature>